<dbReference type="Pfam" id="PF01156">
    <property type="entry name" value="IU_nuc_hydro"/>
    <property type="match status" value="1"/>
</dbReference>
<keyword evidence="3" id="KW-0378">Hydrolase</keyword>
<protein>
    <submittedName>
        <fullName evidence="3">Inosine-uridine preferring nucleoside hydrolase</fullName>
    </submittedName>
</protein>
<gene>
    <name evidence="3" type="ORF">CLV30_1034</name>
</gene>
<dbReference type="AlphaFoldDB" id="A0A2P8E8R3"/>
<sequence>MSVPVVTVTDLYHPPEDPGDNVDLIMGYGLDEVDLRAVILDALDEKRHLVDGGVPGYPGPRDPGIVPVTQLNAVYGHNVPFATSPFTRMRTPYDTMTEVPAFQQAGIDLLLDTLQRSDEKVHVLSFGSARPIAVAYNREPELVAAKVARVHLCGGTSTPTYLEWNVLQDPQAMIRLVSTDLPIALYPCATEESCYAHDRHNTFYRLHDMRWIEGMHPALRRYLGYALGRLTRPDYLRVLDEDLPDEVMEPVYARSHDVWETAVWVSVTGRRIVRRPDGTHRIVRGDDVGPGDVEIRNEQLPCRAWPHESGLYSFEPTDEPTPTSVFVRDDPAEYERAMNEATPALFQSFRPPEPWHGDVRTDDREMTR</sequence>
<dbReference type="RefSeq" id="WP_106536098.1">
    <property type="nucleotide sequence ID" value="NZ_ML142901.1"/>
</dbReference>
<accession>A0A2P8E8R3</accession>
<evidence type="ECO:0000313" key="3">
    <source>
        <dbReference type="EMBL" id="PSL05853.1"/>
    </source>
</evidence>
<feature type="domain" description="Inosine/uridine-preferring nucleoside hydrolase" evidence="2">
    <location>
        <begin position="53"/>
        <end position="197"/>
    </location>
</feature>
<dbReference type="SUPFAM" id="SSF53590">
    <property type="entry name" value="Nucleoside hydrolase"/>
    <property type="match status" value="1"/>
</dbReference>
<dbReference type="InterPro" id="IPR001910">
    <property type="entry name" value="Inosine/uridine_hydrolase_dom"/>
</dbReference>
<reference evidence="3 4" key="1">
    <citation type="submission" date="2018-03" db="EMBL/GenBank/DDBJ databases">
        <title>Genomic Encyclopedia of Archaeal and Bacterial Type Strains, Phase II (KMG-II): from individual species to whole genera.</title>
        <authorList>
            <person name="Goeker M."/>
        </authorList>
    </citation>
    <scope>NUCLEOTIDE SEQUENCE [LARGE SCALE GENOMIC DNA]</scope>
    <source>
        <strain evidence="3 4">DSM 45211</strain>
    </source>
</reference>
<dbReference type="Proteomes" id="UP000243528">
    <property type="component" value="Unassembled WGS sequence"/>
</dbReference>
<feature type="region of interest" description="Disordered" evidence="1">
    <location>
        <begin position="347"/>
        <end position="368"/>
    </location>
</feature>
<dbReference type="Gene3D" id="3.90.245.10">
    <property type="entry name" value="Ribonucleoside hydrolase-like"/>
    <property type="match status" value="1"/>
</dbReference>
<evidence type="ECO:0000313" key="4">
    <source>
        <dbReference type="Proteomes" id="UP000243528"/>
    </source>
</evidence>
<feature type="compositionally biased region" description="Basic and acidic residues" evidence="1">
    <location>
        <begin position="353"/>
        <end position="368"/>
    </location>
</feature>
<evidence type="ECO:0000256" key="1">
    <source>
        <dbReference type="SAM" id="MobiDB-lite"/>
    </source>
</evidence>
<evidence type="ECO:0000259" key="2">
    <source>
        <dbReference type="Pfam" id="PF01156"/>
    </source>
</evidence>
<name>A0A2P8E8R3_9ACTN</name>
<keyword evidence="4" id="KW-1185">Reference proteome</keyword>
<comment type="caution">
    <text evidence="3">The sequence shown here is derived from an EMBL/GenBank/DDBJ whole genome shotgun (WGS) entry which is preliminary data.</text>
</comment>
<proteinExistence type="predicted"/>
<dbReference type="OrthoDB" id="9797882at2"/>
<dbReference type="InterPro" id="IPR036452">
    <property type="entry name" value="Ribo_hydro-like"/>
</dbReference>
<dbReference type="GO" id="GO:0016799">
    <property type="term" value="F:hydrolase activity, hydrolyzing N-glycosyl compounds"/>
    <property type="evidence" value="ECO:0007669"/>
    <property type="project" value="InterPro"/>
</dbReference>
<organism evidence="3 4">
    <name type="scientific">Haloactinopolyspora alba</name>
    <dbReference type="NCBI Taxonomy" id="648780"/>
    <lineage>
        <taxon>Bacteria</taxon>
        <taxon>Bacillati</taxon>
        <taxon>Actinomycetota</taxon>
        <taxon>Actinomycetes</taxon>
        <taxon>Jiangellales</taxon>
        <taxon>Jiangellaceae</taxon>
        <taxon>Haloactinopolyspora</taxon>
    </lineage>
</organism>
<dbReference type="EMBL" id="PYGE01000003">
    <property type="protein sequence ID" value="PSL05853.1"/>
    <property type="molecule type" value="Genomic_DNA"/>
</dbReference>